<gene>
    <name evidence="1" type="ORF">HPB47_005439</name>
</gene>
<evidence type="ECO:0000313" key="2">
    <source>
        <dbReference type="Proteomes" id="UP000805193"/>
    </source>
</evidence>
<evidence type="ECO:0000313" key="1">
    <source>
        <dbReference type="EMBL" id="KAG0417635.1"/>
    </source>
</evidence>
<proteinExistence type="predicted"/>
<dbReference type="EMBL" id="JABSTQ010010819">
    <property type="protein sequence ID" value="KAG0417635.1"/>
    <property type="molecule type" value="Genomic_DNA"/>
</dbReference>
<protein>
    <submittedName>
        <fullName evidence="1">Uncharacterized protein</fullName>
    </submittedName>
</protein>
<dbReference type="Proteomes" id="UP000805193">
    <property type="component" value="Unassembled WGS sequence"/>
</dbReference>
<accession>A0AC60PDD5</accession>
<keyword evidence="2" id="KW-1185">Reference proteome</keyword>
<organism evidence="1 2">
    <name type="scientific">Ixodes persulcatus</name>
    <name type="common">Taiga tick</name>
    <dbReference type="NCBI Taxonomy" id="34615"/>
    <lineage>
        <taxon>Eukaryota</taxon>
        <taxon>Metazoa</taxon>
        <taxon>Ecdysozoa</taxon>
        <taxon>Arthropoda</taxon>
        <taxon>Chelicerata</taxon>
        <taxon>Arachnida</taxon>
        <taxon>Acari</taxon>
        <taxon>Parasitiformes</taxon>
        <taxon>Ixodida</taxon>
        <taxon>Ixodoidea</taxon>
        <taxon>Ixodidae</taxon>
        <taxon>Ixodinae</taxon>
        <taxon>Ixodes</taxon>
    </lineage>
</organism>
<sequence>MLRIKEDMNDPESVTQLRTIDLIHRGQPAPHTLARIIRTLLAIAAFIVMVGAVVGIALNTASYNSRTVQVLRDLQNWSALLSPSNNAATTVAGITLVDQEENPPEGRKESAKKTFALVL</sequence>
<reference evidence="1 2" key="1">
    <citation type="journal article" date="2020" name="Cell">
        <title>Large-Scale Comparative Analyses of Tick Genomes Elucidate Their Genetic Diversity and Vector Capacities.</title>
        <authorList>
            <consortium name="Tick Genome and Microbiome Consortium (TIGMIC)"/>
            <person name="Jia N."/>
            <person name="Wang J."/>
            <person name="Shi W."/>
            <person name="Du L."/>
            <person name="Sun Y."/>
            <person name="Zhan W."/>
            <person name="Jiang J.F."/>
            <person name="Wang Q."/>
            <person name="Zhang B."/>
            <person name="Ji P."/>
            <person name="Bell-Sakyi L."/>
            <person name="Cui X.M."/>
            <person name="Yuan T.T."/>
            <person name="Jiang B.G."/>
            <person name="Yang W.F."/>
            <person name="Lam T.T."/>
            <person name="Chang Q.C."/>
            <person name="Ding S.J."/>
            <person name="Wang X.J."/>
            <person name="Zhu J.G."/>
            <person name="Ruan X.D."/>
            <person name="Zhao L."/>
            <person name="Wei J.T."/>
            <person name="Ye R.Z."/>
            <person name="Que T.C."/>
            <person name="Du C.H."/>
            <person name="Zhou Y.H."/>
            <person name="Cheng J.X."/>
            <person name="Dai P.F."/>
            <person name="Guo W.B."/>
            <person name="Han X.H."/>
            <person name="Huang E.J."/>
            <person name="Li L.F."/>
            <person name="Wei W."/>
            <person name="Gao Y.C."/>
            <person name="Liu J.Z."/>
            <person name="Shao H.Z."/>
            <person name="Wang X."/>
            <person name="Wang C.C."/>
            <person name="Yang T.C."/>
            <person name="Huo Q.B."/>
            <person name="Li W."/>
            <person name="Chen H.Y."/>
            <person name="Chen S.E."/>
            <person name="Zhou L.G."/>
            <person name="Ni X.B."/>
            <person name="Tian J.H."/>
            <person name="Sheng Y."/>
            <person name="Liu T."/>
            <person name="Pan Y.S."/>
            <person name="Xia L.Y."/>
            <person name="Li J."/>
            <person name="Zhao F."/>
            <person name="Cao W.C."/>
        </authorList>
    </citation>
    <scope>NUCLEOTIDE SEQUENCE [LARGE SCALE GENOMIC DNA]</scope>
    <source>
        <strain evidence="1">Iper-2018</strain>
    </source>
</reference>
<name>A0AC60PDD5_IXOPE</name>
<comment type="caution">
    <text evidence="1">The sequence shown here is derived from an EMBL/GenBank/DDBJ whole genome shotgun (WGS) entry which is preliminary data.</text>
</comment>